<feature type="binding site" evidence="3">
    <location>
        <position position="212"/>
    </location>
    <ligand>
        <name>pyruvate</name>
        <dbReference type="ChEBI" id="CHEBI:15361"/>
    </ligand>
</feature>
<dbReference type="Proteomes" id="UP000246005">
    <property type="component" value="Unassembled WGS sequence"/>
</dbReference>
<evidence type="ECO:0000256" key="1">
    <source>
        <dbReference type="ARBA" id="ARBA00023239"/>
    </source>
</evidence>
<dbReference type="SUPFAM" id="SSF51569">
    <property type="entry name" value="Aldolase"/>
    <property type="match status" value="1"/>
</dbReference>
<dbReference type="PANTHER" id="PTHR12128:SF72">
    <property type="entry name" value="DIHYDRODIPICOLINATE SYNTHASE"/>
    <property type="match status" value="1"/>
</dbReference>
<organism evidence="4 5">
    <name type="scientific">Lentzea atacamensis</name>
    <dbReference type="NCBI Taxonomy" id="531938"/>
    <lineage>
        <taxon>Bacteria</taxon>
        <taxon>Bacillati</taxon>
        <taxon>Actinomycetota</taxon>
        <taxon>Actinomycetes</taxon>
        <taxon>Pseudonocardiales</taxon>
        <taxon>Pseudonocardiaceae</taxon>
        <taxon>Lentzea</taxon>
    </lineage>
</organism>
<dbReference type="SMART" id="SM01130">
    <property type="entry name" value="DHDPS"/>
    <property type="match status" value="1"/>
</dbReference>
<proteinExistence type="inferred from homology"/>
<gene>
    <name evidence="4" type="ORF">C8D88_106168</name>
</gene>
<dbReference type="InterPro" id="IPR013785">
    <property type="entry name" value="Aldolase_TIM"/>
</dbReference>
<reference evidence="4 5" key="1">
    <citation type="submission" date="2018-05" db="EMBL/GenBank/DDBJ databases">
        <title>Genomic Encyclopedia of Type Strains, Phase IV (KMG-IV): sequencing the most valuable type-strain genomes for metagenomic binning, comparative biology and taxonomic classification.</title>
        <authorList>
            <person name="Goeker M."/>
        </authorList>
    </citation>
    <scope>NUCLEOTIDE SEQUENCE [LARGE SCALE GENOMIC DNA]</scope>
    <source>
        <strain evidence="4 5">DSM 45480</strain>
    </source>
</reference>
<dbReference type="RefSeq" id="WP_146231621.1">
    <property type="nucleotide sequence ID" value="NZ_QGHB01000006.1"/>
</dbReference>
<dbReference type="Pfam" id="PF00701">
    <property type="entry name" value="DHDPS"/>
    <property type="match status" value="1"/>
</dbReference>
<dbReference type="PIRSF" id="PIRSF001365">
    <property type="entry name" value="DHDPS"/>
    <property type="match status" value="1"/>
</dbReference>
<dbReference type="Gene3D" id="3.20.20.70">
    <property type="entry name" value="Aldolase class I"/>
    <property type="match status" value="1"/>
</dbReference>
<protein>
    <submittedName>
        <fullName evidence="4">4-hydroxy-tetrahydrodipicolinate synthase</fullName>
    </submittedName>
</protein>
<evidence type="ECO:0000313" key="4">
    <source>
        <dbReference type="EMBL" id="PWK85540.1"/>
    </source>
</evidence>
<comment type="caution">
    <text evidence="4">The sequence shown here is derived from an EMBL/GenBank/DDBJ whole genome shotgun (WGS) entry which is preliminary data.</text>
</comment>
<name>A0A316IE52_9PSEU</name>
<sequence length="304" mass="32202">MRRENLGGVLAAAVVPYVMDVRAPAGLRVDLDRFERHCTWLVRNGCTGVLVNSFALGESGSLTYAEQREVTRAAVRAIGSRATVVAAVHDVGAHQVVERIGQAAEDGADAVLCMPPLSYEPSHAETVLHYEAVAAAGLPVLVCNNPAGCRVDLSPAILAELSALDNVVGICDFSGDVTRIWKTLALAPGTAVITGGDTIVVDSLLSGACGWIGALPNVFPEQAVQLADLLASGLLVEAEALRCALDGPLRWYKRPAVVQMVKFAMDYCGLYGGPYRPPRHGLAAKMLSQVRHEVRSAVKWLTPG</sequence>
<comment type="similarity">
    <text evidence="2">Belongs to the DapA family.</text>
</comment>
<keyword evidence="1 2" id="KW-0456">Lyase</keyword>
<dbReference type="GO" id="GO:0008840">
    <property type="term" value="F:4-hydroxy-tetrahydrodipicolinate synthase activity"/>
    <property type="evidence" value="ECO:0007669"/>
    <property type="project" value="TreeGrafter"/>
</dbReference>
<dbReference type="EMBL" id="QGHB01000006">
    <property type="protein sequence ID" value="PWK85540.1"/>
    <property type="molecule type" value="Genomic_DNA"/>
</dbReference>
<dbReference type="InterPro" id="IPR002220">
    <property type="entry name" value="DapA-like"/>
</dbReference>
<evidence type="ECO:0000256" key="2">
    <source>
        <dbReference type="PIRNR" id="PIRNR001365"/>
    </source>
</evidence>
<accession>A0A316IE52</accession>
<dbReference type="PANTHER" id="PTHR12128">
    <property type="entry name" value="DIHYDRODIPICOLINATE SYNTHASE"/>
    <property type="match status" value="1"/>
</dbReference>
<evidence type="ECO:0000256" key="3">
    <source>
        <dbReference type="PIRSR" id="PIRSR001365-2"/>
    </source>
</evidence>
<evidence type="ECO:0000313" key="5">
    <source>
        <dbReference type="Proteomes" id="UP000246005"/>
    </source>
</evidence>
<dbReference type="AlphaFoldDB" id="A0A316IE52"/>
<dbReference type="CDD" id="cd00408">
    <property type="entry name" value="DHDPS-like"/>
    <property type="match status" value="1"/>
</dbReference>